<feature type="compositionally biased region" description="Basic and acidic residues" evidence="1">
    <location>
        <begin position="253"/>
        <end position="268"/>
    </location>
</feature>
<dbReference type="Proteomes" id="UP001576774">
    <property type="component" value="Unassembled WGS sequence"/>
</dbReference>
<evidence type="ECO:0000313" key="3">
    <source>
        <dbReference type="Proteomes" id="UP001576774"/>
    </source>
</evidence>
<dbReference type="Pfam" id="PF19991">
    <property type="entry name" value="HMA_2"/>
    <property type="match status" value="1"/>
</dbReference>
<evidence type="ECO:0000313" key="2">
    <source>
        <dbReference type="EMBL" id="MFB2876348.1"/>
    </source>
</evidence>
<dbReference type="RefSeq" id="WP_413269485.1">
    <property type="nucleotide sequence ID" value="NZ_JBHFNQ010000048.1"/>
</dbReference>
<sequence length="328" mass="36074">MQDKPSAIDYEIAHTTMGRIRIRIPKIKESPVYTSELEKLIVNHPGITDVRINPTAISVVVSYKPKVISDEAIVPQLHNYIQQAGGVDPATVPFPLPSKTETETSLETEVESSGNSETSLETEVESSGNSETSLETEVESSGNSETSLETETENSGNIETPLETETENSGNIETPLETETENSGNIETPLETETENSRNSETSNLTEEAPQTKGEREEISQANASEVLAEDAVISKESTSESQSSEVSITTIESKEESKEEVEKEAEKKSILRLNQKTLAKRLHISTTSLRQARSQPDFAAWSSAKDPEGKAWKYKTESGFYEEILDE</sequence>
<reference evidence="2 3" key="1">
    <citation type="submission" date="2024-09" db="EMBL/GenBank/DDBJ databases">
        <title>Floridaenema gen nov. (Aerosakkonemataceae, Aerosakkonematales ord. nov., Cyanobacteria) from benthic tropical and subtropical fresh waters, with the description of four new species.</title>
        <authorList>
            <person name="Moretto J.A."/>
            <person name="Berthold D.E."/>
            <person name="Lefler F.W."/>
            <person name="Huang I.-S."/>
            <person name="Laughinghouse H. IV."/>
        </authorList>
    </citation>
    <scope>NUCLEOTIDE SEQUENCE [LARGE SCALE GENOMIC DNA]</scope>
    <source>
        <strain evidence="2 3">BLCC-F46</strain>
    </source>
</reference>
<accession>A0ABV4X0N9</accession>
<organism evidence="2 3">
    <name type="scientific">Floridaenema aerugineum BLCC-F46</name>
    <dbReference type="NCBI Taxonomy" id="3153654"/>
    <lineage>
        <taxon>Bacteria</taxon>
        <taxon>Bacillati</taxon>
        <taxon>Cyanobacteriota</taxon>
        <taxon>Cyanophyceae</taxon>
        <taxon>Oscillatoriophycideae</taxon>
        <taxon>Aerosakkonematales</taxon>
        <taxon>Aerosakkonemataceae</taxon>
        <taxon>Floridanema</taxon>
        <taxon>Floridanema aerugineum</taxon>
    </lineage>
</organism>
<dbReference type="EMBL" id="JBHFNQ010000048">
    <property type="protein sequence ID" value="MFB2876348.1"/>
    <property type="molecule type" value="Genomic_DNA"/>
</dbReference>
<feature type="compositionally biased region" description="Low complexity" evidence="1">
    <location>
        <begin position="235"/>
        <end position="252"/>
    </location>
</feature>
<feature type="region of interest" description="Disordered" evidence="1">
    <location>
        <begin position="87"/>
        <end position="268"/>
    </location>
</feature>
<evidence type="ECO:0000256" key="1">
    <source>
        <dbReference type="SAM" id="MobiDB-lite"/>
    </source>
</evidence>
<protein>
    <submittedName>
        <fullName evidence="2">HMA2 domain-containing protein</fullName>
    </submittedName>
</protein>
<feature type="compositionally biased region" description="Low complexity" evidence="1">
    <location>
        <begin position="197"/>
        <end position="208"/>
    </location>
</feature>
<comment type="caution">
    <text evidence="2">The sequence shown here is derived from an EMBL/GenBank/DDBJ whole genome shotgun (WGS) entry which is preliminary data.</text>
</comment>
<proteinExistence type="predicted"/>
<name>A0ABV4X0N9_9CYAN</name>
<keyword evidence="3" id="KW-1185">Reference proteome</keyword>
<gene>
    <name evidence="2" type="ORF">ACE1CC_05600</name>
</gene>
<feature type="compositionally biased region" description="Low complexity" evidence="1">
    <location>
        <begin position="111"/>
        <end position="157"/>
    </location>
</feature>